<dbReference type="Proteomes" id="UP001302367">
    <property type="component" value="Chromosome 5"/>
</dbReference>
<dbReference type="AlphaFoldDB" id="A0A2G5H9A4"/>
<protein>
    <recommendedName>
        <fullName evidence="5">F-box domain-containing protein</fullName>
    </recommendedName>
</protein>
<evidence type="ECO:0000313" key="4">
    <source>
        <dbReference type="Proteomes" id="UP001302367"/>
    </source>
</evidence>
<dbReference type="OrthoDB" id="3649152at2759"/>
<keyword evidence="4" id="KW-1185">Reference proteome</keyword>
<dbReference type="EMBL" id="CP134188">
    <property type="protein sequence ID" value="WPB02619.1"/>
    <property type="molecule type" value="Genomic_DNA"/>
</dbReference>
<dbReference type="Proteomes" id="UP000230605">
    <property type="component" value="Chromosome 5"/>
</dbReference>
<sequence length="177" mass="20151">MANSKDDSHTLRERLDELPPELWEMIYDLTFTADAKVRLYSQLPERKDSERLTSAKLHELAQGYSKEIVTVNEIPYLLHVDRASRNKFARSFYGNPDSLFIVSRCSNPGVITHLKLVKNIHMGIDRWGGGIVDRYCRRAVVEWTGKSEHSICFLYPEDIEALLKKRAGIANSASAGL</sequence>
<evidence type="ECO:0008006" key="5">
    <source>
        <dbReference type="Google" id="ProtNLM"/>
    </source>
</evidence>
<evidence type="ECO:0000313" key="2">
    <source>
        <dbReference type="EMBL" id="WPB02619.1"/>
    </source>
</evidence>
<evidence type="ECO:0000313" key="3">
    <source>
        <dbReference type="Proteomes" id="UP000230605"/>
    </source>
</evidence>
<evidence type="ECO:0000313" key="1">
    <source>
        <dbReference type="EMBL" id="PIA89101.1"/>
    </source>
</evidence>
<name>A0A2G5H9A4_CERBT</name>
<proteinExistence type="predicted"/>
<organism evidence="1 3">
    <name type="scientific">Cercospora beticola</name>
    <name type="common">Sugarbeet leaf spot fungus</name>
    <dbReference type="NCBI Taxonomy" id="122368"/>
    <lineage>
        <taxon>Eukaryota</taxon>
        <taxon>Fungi</taxon>
        <taxon>Dikarya</taxon>
        <taxon>Ascomycota</taxon>
        <taxon>Pezizomycotina</taxon>
        <taxon>Dothideomycetes</taxon>
        <taxon>Dothideomycetidae</taxon>
        <taxon>Mycosphaerellales</taxon>
        <taxon>Mycosphaerellaceae</taxon>
        <taxon>Cercospora</taxon>
    </lineage>
</organism>
<reference evidence="1 3" key="1">
    <citation type="submission" date="2015-10" db="EMBL/GenBank/DDBJ databases">
        <title>The cercosporin biosynthetic gene cluster was horizontally transferred to several fungal lineages and shown to be expanded in Cercospora beticola based on microsynteny with recipient genomes.</title>
        <authorList>
            <person name="De Jonge R."/>
            <person name="Ebert M.K."/>
            <person name="Suttle J.C."/>
            <person name="Jurick Ii W.M."/>
            <person name="Secor G.A."/>
            <person name="Thomma B.P."/>
            <person name="Van De Peer Y."/>
            <person name="Bolton M.D."/>
        </authorList>
    </citation>
    <scope>NUCLEOTIDE SEQUENCE [LARGE SCALE GENOMIC DNA]</scope>
    <source>
        <strain evidence="1 3">09-40</strain>
    </source>
</reference>
<gene>
    <name evidence="1" type="ORF">CB0940_06719</name>
    <name evidence="2" type="ORF">RHO25_007255</name>
</gene>
<reference evidence="2 4" key="2">
    <citation type="submission" date="2023-09" db="EMBL/GenBank/DDBJ databases">
        <title>Complete-Gapless Cercospora beticola genome.</title>
        <authorList>
            <person name="Wyatt N.A."/>
            <person name="Spanner R.E."/>
            <person name="Bolton M.D."/>
        </authorList>
    </citation>
    <scope>NUCLEOTIDE SEQUENCE [LARGE SCALE GENOMIC DNA]</scope>
    <source>
        <strain evidence="2">Cb09-40</strain>
    </source>
</reference>
<dbReference type="EMBL" id="LKMD01000108">
    <property type="protein sequence ID" value="PIA89101.1"/>
    <property type="molecule type" value="Genomic_DNA"/>
</dbReference>
<accession>A0A2G5H9A4</accession>